<protein>
    <submittedName>
        <fullName evidence="9">Serine/threonine-protein kinase</fullName>
        <ecNumber evidence="9">2.7.11.1</ecNumber>
    </submittedName>
</protein>
<dbReference type="RefSeq" id="WP_310912621.1">
    <property type="nucleotide sequence ID" value="NZ_JAVLVT010000005.1"/>
</dbReference>
<feature type="region of interest" description="Disordered" evidence="6">
    <location>
        <begin position="565"/>
        <end position="591"/>
    </location>
</feature>
<dbReference type="EMBL" id="JAVLVT010000005">
    <property type="protein sequence ID" value="MDS1271070.1"/>
    <property type="molecule type" value="Genomic_DNA"/>
</dbReference>
<dbReference type="SUPFAM" id="SSF56112">
    <property type="entry name" value="Protein kinase-like (PK-like)"/>
    <property type="match status" value="1"/>
</dbReference>
<evidence type="ECO:0000256" key="7">
    <source>
        <dbReference type="SAM" id="Phobius"/>
    </source>
</evidence>
<keyword evidence="4 5" id="KW-0067">ATP-binding</keyword>
<evidence type="ECO:0000256" key="6">
    <source>
        <dbReference type="SAM" id="MobiDB-lite"/>
    </source>
</evidence>
<dbReference type="PROSITE" id="PS00107">
    <property type="entry name" value="PROTEIN_KINASE_ATP"/>
    <property type="match status" value="1"/>
</dbReference>
<keyword evidence="7" id="KW-0472">Membrane</keyword>
<dbReference type="GO" id="GO:0004674">
    <property type="term" value="F:protein serine/threonine kinase activity"/>
    <property type="evidence" value="ECO:0007669"/>
    <property type="project" value="UniProtKB-EC"/>
</dbReference>
<dbReference type="InterPro" id="IPR000719">
    <property type="entry name" value="Prot_kinase_dom"/>
</dbReference>
<sequence length="673" mass="69962">MTGSEHAKPLRAGDPQELGHYTVIGRLGRGGMGTVYLAESPQGRSVAIKLIHPDLSDDPDFRRRFAREVSAARSVARFSTAAVLDAQLDGDPLYIVSEYVSGPNLAEAIQAEGPMAGGTLESLAVGVGAALAAIHGAGVVHRDLKPANVLLSTVGPKVIDFGIARALDDGGGATRSSQLMGTPAYLAPELIEGHPVTPASDIFSWGCLVAYAGTGRAPFEAPSIPAVLHQITTQDPDLDGLDARLAGLVTQALAKDPQQRPGAQQILNQLVGHEEPSSAEIDRTVSTSWSPPAVVTGEVATPSESPEPDGEAAHPATRPYDAAGTPGALPTSPPTGDPHAGPPPGAPSGPQPPMPPQAHAAGPHAGYPGHVPPAGPYPPASPGTPNGPPGGPPPGAVAGAAPTGGRQPRSSQRALLLAGGGVLALLVLAVTIVVVTRPPGPPDGRLLYTENFSNPDADGAWDGGSAFTLDETRGYDDGHFVLRAHEERESSGEYAPYDDPHPDRMLVSVDTVVHSGPGHGQYGVRCFRQDDVVDNTYYEAVVDIDGGGAELRRHVGEDEFLESGVQVSSGQLASTDSVSGYESPDPDTAGTDDEVVNTLTLSCELDPERDTMTLRLWVNDTFVLEGQDDEDTLLPVDAEDGRETALSVWRTAGSGDDVIVYFTDFELHELDDA</sequence>
<feature type="compositionally biased region" description="Low complexity" evidence="6">
    <location>
        <begin position="396"/>
        <end position="405"/>
    </location>
</feature>
<evidence type="ECO:0000256" key="3">
    <source>
        <dbReference type="ARBA" id="ARBA00022777"/>
    </source>
</evidence>
<dbReference type="EC" id="2.7.11.1" evidence="9"/>
<dbReference type="PANTHER" id="PTHR43289:SF34">
    <property type="entry name" value="SERINE_THREONINE-PROTEIN KINASE YBDM-RELATED"/>
    <property type="match status" value="1"/>
</dbReference>
<dbReference type="Gene3D" id="1.10.510.10">
    <property type="entry name" value="Transferase(Phosphotransferase) domain 1"/>
    <property type="match status" value="1"/>
</dbReference>
<keyword evidence="1 9" id="KW-0808">Transferase</keyword>
<gene>
    <name evidence="9" type="ORF">RIF23_12250</name>
</gene>
<feature type="binding site" evidence="5">
    <location>
        <position position="49"/>
    </location>
    <ligand>
        <name>ATP</name>
        <dbReference type="ChEBI" id="CHEBI:30616"/>
    </ligand>
</feature>
<dbReference type="InterPro" id="IPR011009">
    <property type="entry name" value="Kinase-like_dom_sf"/>
</dbReference>
<evidence type="ECO:0000313" key="10">
    <source>
        <dbReference type="Proteomes" id="UP001250214"/>
    </source>
</evidence>
<feature type="region of interest" description="Disordered" evidence="6">
    <location>
        <begin position="274"/>
        <end position="411"/>
    </location>
</feature>
<dbReference type="Gene3D" id="3.30.200.20">
    <property type="entry name" value="Phosphorylase Kinase, domain 1"/>
    <property type="match status" value="1"/>
</dbReference>
<evidence type="ECO:0000256" key="4">
    <source>
        <dbReference type="ARBA" id="ARBA00022840"/>
    </source>
</evidence>
<evidence type="ECO:0000313" key="9">
    <source>
        <dbReference type="EMBL" id="MDS1271070.1"/>
    </source>
</evidence>
<dbReference type="Proteomes" id="UP001250214">
    <property type="component" value="Unassembled WGS sequence"/>
</dbReference>
<feature type="compositionally biased region" description="Pro residues" evidence="6">
    <location>
        <begin position="370"/>
        <end position="395"/>
    </location>
</feature>
<keyword evidence="7" id="KW-0812">Transmembrane</keyword>
<evidence type="ECO:0000259" key="8">
    <source>
        <dbReference type="PROSITE" id="PS50011"/>
    </source>
</evidence>
<proteinExistence type="predicted"/>
<dbReference type="SMART" id="SM00220">
    <property type="entry name" value="S_TKc"/>
    <property type="match status" value="1"/>
</dbReference>
<feature type="compositionally biased region" description="Basic and acidic residues" evidence="6">
    <location>
        <begin position="274"/>
        <end position="283"/>
    </location>
</feature>
<keyword evidence="10" id="KW-1185">Reference proteome</keyword>
<dbReference type="PROSITE" id="PS50011">
    <property type="entry name" value="PROTEIN_KINASE_DOM"/>
    <property type="match status" value="1"/>
</dbReference>
<organism evidence="9 10">
    <name type="scientific">Lipingzhangella rawalii</name>
    <dbReference type="NCBI Taxonomy" id="2055835"/>
    <lineage>
        <taxon>Bacteria</taxon>
        <taxon>Bacillati</taxon>
        <taxon>Actinomycetota</taxon>
        <taxon>Actinomycetes</taxon>
        <taxon>Streptosporangiales</taxon>
        <taxon>Nocardiopsidaceae</taxon>
        <taxon>Lipingzhangella</taxon>
    </lineage>
</organism>
<dbReference type="InterPro" id="IPR008271">
    <property type="entry name" value="Ser/Thr_kinase_AS"/>
</dbReference>
<dbReference type="InterPro" id="IPR017441">
    <property type="entry name" value="Protein_kinase_ATP_BS"/>
</dbReference>
<accession>A0ABU2H8A2</accession>
<keyword evidence="7" id="KW-1133">Transmembrane helix</keyword>
<dbReference type="PROSITE" id="PS00108">
    <property type="entry name" value="PROTEIN_KINASE_ST"/>
    <property type="match status" value="1"/>
</dbReference>
<name>A0ABU2H8A2_9ACTN</name>
<evidence type="ECO:0000256" key="2">
    <source>
        <dbReference type="ARBA" id="ARBA00022741"/>
    </source>
</evidence>
<keyword evidence="2 5" id="KW-0547">Nucleotide-binding</keyword>
<reference evidence="10" key="1">
    <citation type="submission" date="2023-07" db="EMBL/GenBank/DDBJ databases">
        <title>Novel species in the genus Lipingzhangella isolated from Sambhar Salt Lake.</title>
        <authorList>
            <person name="Jiya N."/>
            <person name="Kajale S."/>
            <person name="Sharma A."/>
        </authorList>
    </citation>
    <scope>NUCLEOTIDE SEQUENCE [LARGE SCALE GENOMIC DNA]</scope>
    <source>
        <strain evidence="10">LS1_29</strain>
    </source>
</reference>
<comment type="caution">
    <text evidence="9">The sequence shown here is derived from an EMBL/GenBank/DDBJ whole genome shotgun (WGS) entry which is preliminary data.</text>
</comment>
<evidence type="ECO:0000256" key="1">
    <source>
        <dbReference type="ARBA" id="ARBA00022679"/>
    </source>
</evidence>
<keyword evidence="3 9" id="KW-0418">Kinase</keyword>
<evidence type="ECO:0000256" key="5">
    <source>
        <dbReference type="PROSITE-ProRule" id="PRU10141"/>
    </source>
</evidence>
<feature type="transmembrane region" description="Helical" evidence="7">
    <location>
        <begin position="414"/>
        <end position="435"/>
    </location>
</feature>
<dbReference type="Pfam" id="PF00069">
    <property type="entry name" value="Pkinase"/>
    <property type="match status" value="1"/>
</dbReference>
<feature type="compositionally biased region" description="Low complexity" evidence="6">
    <location>
        <begin position="357"/>
        <end position="369"/>
    </location>
</feature>
<feature type="compositionally biased region" description="Polar residues" evidence="6">
    <location>
        <begin position="565"/>
        <end position="580"/>
    </location>
</feature>
<feature type="domain" description="Protein kinase" evidence="8">
    <location>
        <begin position="21"/>
        <end position="276"/>
    </location>
</feature>
<dbReference type="PANTHER" id="PTHR43289">
    <property type="entry name" value="MITOGEN-ACTIVATED PROTEIN KINASE KINASE KINASE 20-RELATED"/>
    <property type="match status" value="1"/>
</dbReference>
<feature type="compositionally biased region" description="Pro residues" evidence="6">
    <location>
        <begin position="331"/>
        <end position="356"/>
    </location>
</feature>
<dbReference type="CDD" id="cd14014">
    <property type="entry name" value="STKc_PknB_like"/>
    <property type="match status" value="1"/>
</dbReference>